<evidence type="ECO:0000313" key="2">
    <source>
        <dbReference type="Proteomes" id="UP000001989"/>
    </source>
</evidence>
<proteinExistence type="predicted"/>
<accession>A0A9J9LDC3</accession>
<dbReference type="Proteomes" id="UP000001989">
    <property type="component" value="Chromosome"/>
</dbReference>
<dbReference type="CDD" id="cd10446">
    <property type="entry name" value="GIY-YIG_unchar_1"/>
    <property type="match status" value="1"/>
</dbReference>
<dbReference type="KEGG" id="swi:Swit_1576"/>
<organism evidence="1 2">
    <name type="scientific">Rhizorhabdus wittichii (strain DSM 6014 / CCUG 31198 / JCM 15750 / NBRC 105917 / EY 4224 / RW1)</name>
    <name type="common">Sphingomonas wittichii</name>
    <dbReference type="NCBI Taxonomy" id="392499"/>
    <lineage>
        <taxon>Bacteria</taxon>
        <taxon>Pseudomonadati</taxon>
        <taxon>Pseudomonadota</taxon>
        <taxon>Alphaproteobacteria</taxon>
        <taxon>Sphingomonadales</taxon>
        <taxon>Sphingomonadaceae</taxon>
        <taxon>Rhizorhabdus</taxon>
    </lineage>
</organism>
<sequence length="280" mass="31239">MILSFNDLLLKTGFDLSEVRLLRHQTRTPQGRTPYLLWRDDRAAFDDYQSVQTAANRTKLGAPCWATFVVPPSGGTLFAGLYRAERLGPSPKDRVDPLFKRTDAELTADELDAYRLTLSSPLNDYVGKVWIDWGLAARSWIQRSDKQDKAIEAITEFREDAFPGYTHFIANISDIPTLPRSWAEALRAAQGIYLLTSDRTGEWYVGSATSSDGGFLARWLAYAADGHGGNIGLKSSEPSDYQVSILEVVGSATTLKDTLAIEALWKRKLQSREMGSLQRN</sequence>
<evidence type="ECO:0000313" key="1">
    <source>
        <dbReference type="EMBL" id="ABQ67939.1"/>
    </source>
</evidence>
<evidence type="ECO:0008006" key="3">
    <source>
        <dbReference type="Google" id="ProtNLM"/>
    </source>
</evidence>
<protein>
    <recommendedName>
        <fullName evidence="3">GIY-YIG nuclease family protein</fullName>
    </recommendedName>
</protein>
<dbReference type="AlphaFoldDB" id="A0A9J9LDC3"/>
<reference evidence="1 2" key="1">
    <citation type="journal article" date="2010" name="J. Bacteriol.">
        <title>Genome sequence of the dioxin-mineralizing bacterium Sphingomonas wittichii RW1.</title>
        <authorList>
            <person name="Miller T.R."/>
            <person name="Delcher A.L."/>
            <person name="Salzberg S.L."/>
            <person name="Saunders E."/>
            <person name="Detter J.C."/>
            <person name="Halden R.U."/>
        </authorList>
    </citation>
    <scope>NUCLEOTIDE SEQUENCE [LARGE SCALE GENOMIC DNA]</scope>
    <source>
        <strain evidence="2">DSM 6014 / CCUG 31198 / JCM 15750 / NBRC 105917 / EY 4224 / RW1</strain>
    </source>
</reference>
<keyword evidence="2" id="KW-1185">Reference proteome</keyword>
<gene>
    <name evidence="1" type="ordered locus">Swit_1576</name>
</gene>
<name>A0A9J9LDC3_RHIWR</name>
<dbReference type="OrthoDB" id="89044at2"/>
<dbReference type="EMBL" id="CP000699">
    <property type="protein sequence ID" value="ABQ67939.1"/>
    <property type="molecule type" value="Genomic_DNA"/>
</dbReference>